<evidence type="ECO:0000259" key="1">
    <source>
        <dbReference type="Pfam" id="PF03235"/>
    </source>
</evidence>
<evidence type="ECO:0000313" key="4">
    <source>
        <dbReference type="Proteomes" id="UP000245870"/>
    </source>
</evidence>
<dbReference type="OrthoDB" id="9798761at2"/>
<dbReference type="PANTHER" id="PTHR35149">
    <property type="entry name" value="SLL5132 PROTEIN"/>
    <property type="match status" value="1"/>
</dbReference>
<evidence type="ECO:0000313" key="3">
    <source>
        <dbReference type="EMBL" id="PVX59433.1"/>
    </source>
</evidence>
<keyword evidence="4" id="KW-1185">Reference proteome</keyword>
<dbReference type="Pfam" id="PF03235">
    <property type="entry name" value="GmrSD_N"/>
    <property type="match status" value="1"/>
</dbReference>
<dbReference type="RefSeq" id="WP_116615585.1">
    <property type="nucleotide sequence ID" value="NZ_QENY01000001.1"/>
</dbReference>
<sequence>MKGYAKPLYEFIEGNKIQFVIPVYQRNYDWLIDNCDQLFNDLVKLSRLNRHSHFFGSIVTSSADNNSYNRLVIDGQQRLTTISLLLLAGIKAVKDDAIKISDKKRIEEAYEVFLNAKFCNAERKIKLVPIENDRIAYDKIFNDEDSFNEDSKITRNYRHFYEKLTRRPQLLSFDQLLDAIERLQIISIELDQDDDAQLIFESLNSTGLALTEADKIRNYLLMSLTPEEQLECFKNYWQKIELATESQPTRFLRDYLTIKQQLQRPVRLSNIYYEWKKYMEGHDRKEELIEMLDYAHYYQQVVEAKLFTAKLSEKMRHICNIETDVANVFFIQFLKYASTYELSEEEVYKVIDLVENYLARRIVCNMPGNALTQVFCALHKDVLKSLEEYASANIELDYSYSDILTFHIMRRDGNYQLPRDVQFVESIKNRDAYHMLKPFQIFLFERLENSVHGEYNDVAIDMKKKDATIEHIMPQTLSGEWKAMLGDNFEEIQEKYLHTFANLTLTGINSELSNKPFAIKRDGKSIGNEIYPGYRNSKYRLTKNVTLCEKWTETELQNRSNEIVAIFLRLYPLPQTTFKPLPKPVDEVSLEEESFTPTNRQLKGFRLFGNEYTETTWKEMLLRVVKMVEQQYTDIVDTLYDAEGFFWSAQQADTRYCTQIAPQKYLWTSMDNRSKLRCLRFLFEKCDIAESELVMLLEPIRE</sequence>
<dbReference type="Pfam" id="PF07510">
    <property type="entry name" value="GmrSD_C"/>
    <property type="match status" value="1"/>
</dbReference>
<evidence type="ECO:0000259" key="2">
    <source>
        <dbReference type="Pfam" id="PF07510"/>
    </source>
</evidence>
<dbReference type="Proteomes" id="UP000245870">
    <property type="component" value="Unassembled WGS sequence"/>
</dbReference>
<dbReference type="AlphaFoldDB" id="A0A2U0UP72"/>
<feature type="domain" description="GmrSD restriction endonucleases C-terminal" evidence="2">
    <location>
        <begin position="418"/>
        <end position="565"/>
    </location>
</feature>
<dbReference type="InterPro" id="IPR011089">
    <property type="entry name" value="GmrSD_C"/>
</dbReference>
<name>A0A2U0UP72_9BACT</name>
<reference evidence="3 4" key="1">
    <citation type="submission" date="2018-05" db="EMBL/GenBank/DDBJ databases">
        <title>Genomic Encyclopedia of Type Strains, Phase IV (KMG-IV): sequencing the most valuable type-strain genomes for metagenomic binning, comparative biology and taxonomic classification.</title>
        <authorList>
            <person name="Goeker M."/>
        </authorList>
    </citation>
    <scope>NUCLEOTIDE SEQUENCE [LARGE SCALE GENOMIC DNA]</scope>
    <source>
        <strain evidence="3 4">DSM 100333</strain>
    </source>
</reference>
<protein>
    <submittedName>
        <fullName evidence="3">Uncharacterized protein DUF1524</fullName>
    </submittedName>
</protein>
<accession>A0A2U0UP72</accession>
<feature type="domain" description="GmrSD restriction endonucleases N-terminal" evidence="1">
    <location>
        <begin position="9"/>
        <end position="221"/>
    </location>
</feature>
<dbReference type="InterPro" id="IPR004919">
    <property type="entry name" value="GmrSD_N"/>
</dbReference>
<dbReference type="PANTHER" id="PTHR35149:SF2">
    <property type="entry name" value="DUF262 DOMAIN-CONTAINING PROTEIN"/>
    <property type="match status" value="1"/>
</dbReference>
<organism evidence="3 4">
    <name type="scientific">Hallella colorans</name>
    <dbReference type="NCBI Taxonomy" id="1703337"/>
    <lineage>
        <taxon>Bacteria</taxon>
        <taxon>Pseudomonadati</taxon>
        <taxon>Bacteroidota</taxon>
        <taxon>Bacteroidia</taxon>
        <taxon>Bacteroidales</taxon>
        <taxon>Prevotellaceae</taxon>
        <taxon>Hallella</taxon>
    </lineage>
</organism>
<gene>
    <name evidence="3" type="ORF">C7379_101205</name>
</gene>
<dbReference type="EMBL" id="QENY01000001">
    <property type="protein sequence ID" value="PVX59433.1"/>
    <property type="molecule type" value="Genomic_DNA"/>
</dbReference>
<proteinExistence type="predicted"/>
<comment type="caution">
    <text evidence="3">The sequence shown here is derived from an EMBL/GenBank/DDBJ whole genome shotgun (WGS) entry which is preliminary data.</text>
</comment>